<protein>
    <recommendedName>
        <fullName evidence="7">Large ribosomal subunit protein mL66</fullName>
    </recommendedName>
</protein>
<organism evidence="8 9">
    <name type="scientific">Parthenolecanium corni</name>
    <dbReference type="NCBI Taxonomy" id="536013"/>
    <lineage>
        <taxon>Eukaryota</taxon>
        <taxon>Metazoa</taxon>
        <taxon>Ecdysozoa</taxon>
        <taxon>Arthropoda</taxon>
        <taxon>Hexapoda</taxon>
        <taxon>Insecta</taxon>
        <taxon>Pterygota</taxon>
        <taxon>Neoptera</taxon>
        <taxon>Paraneoptera</taxon>
        <taxon>Hemiptera</taxon>
        <taxon>Sternorrhyncha</taxon>
        <taxon>Coccoidea</taxon>
        <taxon>Coccidae</taxon>
        <taxon>Parthenolecanium</taxon>
    </lineage>
</organism>
<evidence type="ECO:0000256" key="6">
    <source>
        <dbReference type="ARBA" id="ARBA00061060"/>
    </source>
</evidence>
<dbReference type="PANTHER" id="PTHR13479:SF66">
    <property type="entry name" value="LARGE RIBOSOMAL SUBUNIT PROTEIN ML66"/>
    <property type="match status" value="1"/>
</dbReference>
<dbReference type="FunFam" id="4.10.640.10:FF:000011">
    <property type="entry name" value="28S ribosomal protein S18a, mitochondrial"/>
    <property type="match status" value="1"/>
</dbReference>
<dbReference type="Pfam" id="PF01084">
    <property type="entry name" value="Ribosomal_S18"/>
    <property type="match status" value="1"/>
</dbReference>
<dbReference type="GO" id="GO:0003735">
    <property type="term" value="F:structural constituent of ribosome"/>
    <property type="evidence" value="ECO:0007669"/>
    <property type="project" value="InterPro"/>
</dbReference>
<evidence type="ECO:0000313" key="8">
    <source>
        <dbReference type="EMBL" id="KAK7602971.1"/>
    </source>
</evidence>
<dbReference type="Gene3D" id="4.10.640.10">
    <property type="entry name" value="Ribosomal protein S18"/>
    <property type="match status" value="1"/>
</dbReference>
<keyword evidence="5" id="KW-0687">Ribonucleoprotein</keyword>
<keyword evidence="2" id="KW-0809">Transit peptide</keyword>
<accession>A0AAN9TU55</accession>
<gene>
    <name evidence="8" type="ORF">V9T40_002970</name>
</gene>
<evidence type="ECO:0000256" key="3">
    <source>
        <dbReference type="ARBA" id="ARBA00022980"/>
    </source>
</evidence>
<dbReference type="GO" id="GO:0005743">
    <property type="term" value="C:mitochondrial inner membrane"/>
    <property type="evidence" value="ECO:0007669"/>
    <property type="project" value="UniProtKB-ARBA"/>
</dbReference>
<dbReference type="GO" id="GO:0005763">
    <property type="term" value="C:mitochondrial small ribosomal subunit"/>
    <property type="evidence" value="ECO:0007669"/>
    <property type="project" value="TreeGrafter"/>
</dbReference>
<evidence type="ECO:0000313" key="9">
    <source>
        <dbReference type="Proteomes" id="UP001367676"/>
    </source>
</evidence>
<comment type="caution">
    <text evidence="8">The sequence shown here is derived from an EMBL/GenBank/DDBJ whole genome shotgun (WGS) entry which is preliminary data.</text>
</comment>
<dbReference type="GO" id="GO:0070181">
    <property type="term" value="F:small ribosomal subunit rRNA binding"/>
    <property type="evidence" value="ECO:0007669"/>
    <property type="project" value="TreeGrafter"/>
</dbReference>
<evidence type="ECO:0000256" key="1">
    <source>
        <dbReference type="ARBA" id="ARBA00004173"/>
    </source>
</evidence>
<dbReference type="InterPro" id="IPR001648">
    <property type="entry name" value="Ribosomal_bS18"/>
</dbReference>
<evidence type="ECO:0000256" key="5">
    <source>
        <dbReference type="ARBA" id="ARBA00023274"/>
    </source>
</evidence>
<dbReference type="EMBL" id="JBBCAQ010000006">
    <property type="protein sequence ID" value="KAK7602971.1"/>
    <property type="molecule type" value="Genomic_DNA"/>
</dbReference>
<keyword evidence="3" id="KW-0689">Ribosomal protein</keyword>
<keyword evidence="4" id="KW-0496">Mitochondrion</keyword>
<dbReference type="GO" id="GO:0032543">
    <property type="term" value="P:mitochondrial translation"/>
    <property type="evidence" value="ECO:0007669"/>
    <property type="project" value="TreeGrafter"/>
</dbReference>
<comment type="subcellular location">
    <subcellularLocation>
        <location evidence="1">Mitochondrion</location>
    </subcellularLocation>
</comment>
<dbReference type="PANTHER" id="PTHR13479">
    <property type="entry name" value="30S RIBOSOMAL PROTEIN S18"/>
    <property type="match status" value="1"/>
</dbReference>
<dbReference type="AlphaFoldDB" id="A0AAN9TU55"/>
<dbReference type="InterPro" id="IPR036870">
    <property type="entry name" value="Ribosomal_bS18_sf"/>
</dbReference>
<proteinExistence type="inferred from homology"/>
<sequence>MFMSNITGILKKASWSQVGKLSKLNLHCTAALSIKEIIVTEEGKNKVIEGVLKESPRTHRLVKTEHDKHACPVCRLNLDIKHTDVMILSQFVRKDGCMLPRRITGLCKVSQKRMSTLVSMAHVAGLMPNLVPSYSKPNCQKRRREWKKYNTYFHEATIKVNDEYDSEKNSPKKIQYYKDMGVTWDEEPWKNRHQVDVQTQKLRYFT</sequence>
<evidence type="ECO:0000256" key="2">
    <source>
        <dbReference type="ARBA" id="ARBA00022946"/>
    </source>
</evidence>
<name>A0AAN9TU55_9HEMI</name>
<evidence type="ECO:0000256" key="4">
    <source>
        <dbReference type="ARBA" id="ARBA00023128"/>
    </source>
</evidence>
<evidence type="ECO:0000256" key="7">
    <source>
        <dbReference type="ARBA" id="ARBA00071652"/>
    </source>
</evidence>
<reference evidence="8 9" key="1">
    <citation type="submission" date="2024-03" db="EMBL/GenBank/DDBJ databases">
        <title>Adaptation during the transition from Ophiocordyceps entomopathogen to insect associate is accompanied by gene loss and intensified selection.</title>
        <authorList>
            <person name="Ward C.M."/>
            <person name="Onetto C.A."/>
            <person name="Borneman A.R."/>
        </authorList>
    </citation>
    <scope>NUCLEOTIDE SEQUENCE [LARGE SCALE GENOMIC DNA]</scope>
    <source>
        <strain evidence="8">AWRI1</strain>
        <tissue evidence="8">Single Adult Female</tissue>
    </source>
</reference>
<comment type="similarity">
    <text evidence="6">Belongs to the bacterial ribosomal protein bS18 family. Mitochondrion-specific ribosomal protein mL66 subfamily.</text>
</comment>
<dbReference type="Proteomes" id="UP001367676">
    <property type="component" value="Unassembled WGS sequence"/>
</dbReference>
<keyword evidence="9" id="KW-1185">Reference proteome</keyword>
<dbReference type="SUPFAM" id="SSF46911">
    <property type="entry name" value="Ribosomal protein S18"/>
    <property type="match status" value="1"/>
</dbReference>